<gene>
    <name evidence="2" type="ORF">OT_ostta03g05870</name>
</gene>
<evidence type="ECO:0000259" key="1">
    <source>
        <dbReference type="PROSITE" id="PS51335"/>
    </source>
</evidence>
<reference evidence="3" key="1">
    <citation type="journal article" date="2006" name="Proc. Natl. Acad. Sci. U.S.A.">
        <title>Genome analysis of the smallest free-living eukaryote Ostreococcus tauri unveils many unique features.</title>
        <authorList>
            <person name="Derelle E."/>
            <person name="Ferraz C."/>
            <person name="Rombauts S."/>
            <person name="Rouze P."/>
            <person name="Worden A.Z."/>
            <person name="Robbens S."/>
            <person name="Partensky F."/>
            <person name="Degroeve S."/>
            <person name="Echeynie S."/>
            <person name="Cooke R."/>
            <person name="Saeys Y."/>
            <person name="Wuyts J."/>
            <person name="Jabbari K."/>
            <person name="Bowler C."/>
            <person name="Panaud O."/>
            <person name="Piegu B."/>
            <person name="Ball S.G."/>
            <person name="Ral J.-P."/>
            <person name="Bouget F.-Y."/>
            <person name="Piganeau G."/>
            <person name="De Baets B."/>
            <person name="Picard A."/>
            <person name="Delseny M."/>
            <person name="Demaille J."/>
            <person name="Van de Peer Y."/>
            <person name="Moreau H."/>
        </authorList>
    </citation>
    <scope>NUCLEOTIDE SEQUENCE [LARGE SCALE GENOMIC DNA]</scope>
    <source>
        <strain evidence="3">OTTH 0595 / CCAP 157/2 / RCC745</strain>
    </source>
</reference>
<organism evidence="2 3">
    <name type="scientific">Ostreococcus tauri</name>
    <name type="common">Marine green alga</name>
    <dbReference type="NCBI Taxonomy" id="70448"/>
    <lineage>
        <taxon>Eukaryota</taxon>
        <taxon>Viridiplantae</taxon>
        <taxon>Chlorophyta</taxon>
        <taxon>Mamiellophyceae</taxon>
        <taxon>Mamiellales</taxon>
        <taxon>Bathycoccaceae</taxon>
        <taxon>Ostreococcus</taxon>
    </lineage>
</organism>
<proteinExistence type="predicted"/>
<keyword evidence="3" id="KW-1185">Reference proteome</keyword>
<dbReference type="Pfam" id="PF04727">
    <property type="entry name" value="ELMO_CED12"/>
    <property type="match status" value="1"/>
</dbReference>
<dbReference type="PROSITE" id="PS51335">
    <property type="entry name" value="ELMO"/>
    <property type="match status" value="1"/>
</dbReference>
<reference evidence="2 3" key="2">
    <citation type="journal article" date="2014" name="BMC Genomics">
        <title>An improved genome of the model marine alga Ostreococcus tauri unfolds by assessing Illumina de novo assemblies.</title>
        <authorList>
            <person name="Blanc-Mathieu R."/>
            <person name="Verhelst B."/>
            <person name="Derelle E."/>
            <person name="Rombauts S."/>
            <person name="Bouget F.Y."/>
            <person name="Carre I."/>
            <person name="Chateau A."/>
            <person name="Eyre-Walker A."/>
            <person name="Grimsley N."/>
            <person name="Moreau H."/>
            <person name="Piegu B."/>
            <person name="Rivals E."/>
            <person name="Schackwitz W."/>
            <person name="Van de Peer Y."/>
            <person name="Piganeau G."/>
        </authorList>
    </citation>
    <scope>NUCLEOTIDE SEQUENCE [LARGE SCALE GENOMIC DNA]</scope>
    <source>
        <strain evidence="3">OTTH 0595 / CCAP 157/2 / RCC745</strain>
    </source>
</reference>
<dbReference type="OrthoDB" id="67155at2759"/>
<dbReference type="InterPro" id="IPR006816">
    <property type="entry name" value="ELMO_dom"/>
</dbReference>
<feature type="domain" description="ELMO" evidence="1">
    <location>
        <begin position="80"/>
        <end position="243"/>
    </location>
</feature>
<accession>A0A090N325</accession>
<dbReference type="AlphaFoldDB" id="A0A090N325"/>
<comment type="caution">
    <text evidence="2">The sequence shown here is derived from an EMBL/GenBank/DDBJ whole genome shotgun (WGS) entry which is preliminary data.</text>
</comment>
<name>A0A090N325_OSTTA</name>
<dbReference type="PANTHER" id="PTHR12771:SF56">
    <property type="entry name" value="CED-12"/>
    <property type="match status" value="1"/>
</dbReference>
<evidence type="ECO:0000313" key="2">
    <source>
        <dbReference type="EMBL" id="CEF97378.1"/>
    </source>
</evidence>
<dbReference type="RefSeq" id="XP_003078509.2">
    <property type="nucleotide sequence ID" value="XM_003078461.2"/>
</dbReference>
<sequence length="257" mass="28582">MTRGGERRSRRASCAGGSHGRGFWSDVGEFFAALFAQVAVTLGLGSSASARAYAISDAQKFKLNALALRACVAFDGERMEHTDALRKLWRLALGGEAPKDLKSERWKEMGWQGTSPETDFRAGGYMSLENLVWFAEKEPERFKALSTKANGRRSQFEYPFAVAGVNLTFNLVEMFEVKQEGPTTAAGACFARLIDLDDEAFERAYVLAFETLDREWLSYPGGATYMDFPVVLKATKERLARAMNEAKTLEEVRANLD</sequence>
<protein>
    <submittedName>
        <fullName evidence="2">Engulfment/cell motility, ELMO</fullName>
    </submittedName>
</protein>
<evidence type="ECO:0000313" key="3">
    <source>
        <dbReference type="Proteomes" id="UP000009170"/>
    </source>
</evidence>
<dbReference type="GeneID" id="9833685"/>
<dbReference type="InParanoid" id="A0A090N325"/>
<dbReference type="EMBL" id="CAID01000003">
    <property type="protein sequence ID" value="CEF97378.1"/>
    <property type="molecule type" value="Genomic_DNA"/>
</dbReference>
<dbReference type="PANTHER" id="PTHR12771">
    <property type="entry name" value="ENGULFMENT AND CELL MOTILITY"/>
    <property type="match status" value="1"/>
</dbReference>
<dbReference type="FunCoup" id="A0A090N325">
    <property type="interactions" value="1146"/>
</dbReference>
<dbReference type="KEGG" id="ota:OT_ostta03g05870"/>
<dbReference type="InterPro" id="IPR050868">
    <property type="entry name" value="ELMO_domain-containing"/>
</dbReference>
<dbReference type="Proteomes" id="UP000009170">
    <property type="component" value="Unassembled WGS sequence"/>
</dbReference>